<comment type="caution">
    <text evidence="1">The sequence shown here is derived from an EMBL/GenBank/DDBJ whole genome shotgun (WGS) entry which is preliminary data.</text>
</comment>
<name>A0ABV0F5H2_9ENTE</name>
<keyword evidence="2" id="KW-1185">Reference proteome</keyword>
<dbReference type="RefSeq" id="WP_161869685.1">
    <property type="nucleotide sequence ID" value="NZ_MAEI02000001.1"/>
</dbReference>
<organism evidence="1 2">
    <name type="scientific">Enterococcus diestrammenae</name>
    <dbReference type="NCBI Taxonomy" id="1155073"/>
    <lineage>
        <taxon>Bacteria</taxon>
        <taxon>Bacillati</taxon>
        <taxon>Bacillota</taxon>
        <taxon>Bacilli</taxon>
        <taxon>Lactobacillales</taxon>
        <taxon>Enterococcaceae</taxon>
        <taxon>Enterococcus</taxon>
    </lineage>
</organism>
<gene>
    <name evidence="1" type="ORF">BAU18_001836</name>
</gene>
<evidence type="ECO:0000313" key="2">
    <source>
        <dbReference type="Proteomes" id="UP001429357"/>
    </source>
</evidence>
<evidence type="ECO:0008006" key="3">
    <source>
        <dbReference type="Google" id="ProtNLM"/>
    </source>
</evidence>
<dbReference type="EMBL" id="MAEI02000001">
    <property type="protein sequence ID" value="MEO1782243.1"/>
    <property type="molecule type" value="Genomic_DNA"/>
</dbReference>
<reference evidence="1 2" key="2">
    <citation type="submission" date="2024-02" db="EMBL/GenBank/DDBJ databases">
        <title>The Genome Sequence of Enterococcus diestrammenae JM9A.</title>
        <authorList>
            <person name="Earl A."/>
            <person name="Manson A."/>
            <person name="Gilmore M."/>
            <person name="Sanders J."/>
            <person name="Shea T."/>
            <person name="Howe W."/>
            <person name="Livny J."/>
            <person name="Cuomo C."/>
            <person name="Neafsey D."/>
            <person name="Birren B."/>
        </authorList>
    </citation>
    <scope>NUCLEOTIDE SEQUENCE [LARGE SCALE GENOMIC DNA]</scope>
    <source>
        <strain evidence="1 2">JM9A</strain>
    </source>
</reference>
<protein>
    <recommendedName>
        <fullName evidence="3">Phage protein</fullName>
    </recommendedName>
</protein>
<evidence type="ECO:0000313" key="1">
    <source>
        <dbReference type="EMBL" id="MEO1782243.1"/>
    </source>
</evidence>
<dbReference type="Proteomes" id="UP001429357">
    <property type="component" value="Unassembled WGS sequence"/>
</dbReference>
<accession>A0ABV0F5H2</accession>
<sequence length="124" mass="14485">MRAIKLVTNTIDIPFEDEKGKVLFTLHFDRTDENKKRLMKSFEELDKKMKTLTAKKEDEITLDEGVAFLKETTDELLGEGSFEKMYEVNPSFDIVAKYLYQIMIGIKEEFEEEDLKAVESKYLG</sequence>
<proteinExistence type="predicted"/>
<reference evidence="2" key="1">
    <citation type="submission" date="2016-06" db="EMBL/GenBank/DDBJ databases">
        <title>Four novel species of enterococci isolated from chicken manure.</title>
        <authorList>
            <person name="Van Tyne D."/>
        </authorList>
    </citation>
    <scope>NUCLEOTIDE SEQUENCE [LARGE SCALE GENOMIC DNA]</scope>
    <source>
        <strain evidence="2">JM9A</strain>
    </source>
</reference>